<accession>A0A2A6RPA6</accession>
<evidence type="ECO:0000256" key="3">
    <source>
        <dbReference type="ARBA" id="ARBA00012154"/>
    </source>
</evidence>
<comment type="caution">
    <text evidence="11">Lacks conserved residue(s) required for the propagation of feature annotation.</text>
</comment>
<name>A0A2A6RPA6_9CHLR</name>
<dbReference type="GO" id="GO:0005829">
    <property type="term" value="C:cytosol"/>
    <property type="evidence" value="ECO:0007669"/>
    <property type="project" value="TreeGrafter"/>
</dbReference>
<dbReference type="InterPro" id="IPR027417">
    <property type="entry name" value="P-loop_NTPase"/>
</dbReference>
<dbReference type="PRINTS" id="PR01100">
    <property type="entry name" value="SHIKIMTKNASE"/>
</dbReference>
<comment type="function">
    <text evidence="11">Catalyzes the specific phosphorylation of the 3-hydroxyl group of shikimic acid using ATP as a cosubstrate.</text>
</comment>
<gene>
    <name evidence="11" type="primary">aroK</name>
    <name evidence="12" type="ORF">CJ255_02085</name>
</gene>
<dbReference type="GO" id="GO:0009423">
    <property type="term" value="P:chorismate biosynthetic process"/>
    <property type="evidence" value="ECO:0007669"/>
    <property type="project" value="UniProtKB-UniRule"/>
</dbReference>
<keyword evidence="8 11" id="KW-0067">ATP-binding</keyword>
<evidence type="ECO:0000313" key="13">
    <source>
        <dbReference type="Proteomes" id="UP000220527"/>
    </source>
</evidence>
<keyword evidence="13" id="KW-1185">Reference proteome</keyword>
<feature type="binding site" evidence="11">
    <location>
        <begin position="12"/>
        <end position="17"/>
    </location>
    <ligand>
        <name>ATP</name>
        <dbReference type="ChEBI" id="CHEBI:30616"/>
    </ligand>
</feature>
<dbReference type="PROSITE" id="PS01128">
    <property type="entry name" value="SHIKIMATE_KINASE"/>
    <property type="match status" value="1"/>
</dbReference>
<keyword evidence="6 11" id="KW-0547">Nucleotide-binding</keyword>
<dbReference type="EMBL" id="NQWI01000005">
    <property type="protein sequence ID" value="PDW04708.1"/>
    <property type="molecule type" value="Genomic_DNA"/>
</dbReference>
<dbReference type="AlphaFoldDB" id="A0A2A6RPA6"/>
<evidence type="ECO:0000256" key="11">
    <source>
        <dbReference type="HAMAP-Rule" id="MF_00109"/>
    </source>
</evidence>
<keyword evidence="9 11" id="KW-0057">Aromatic amino acid biosynthesis</keyword>
<dbReference type="GO" id="GO:0000287">
    <property type="term" value="F:magnesium ion binding"/>
    <property type="evidence" value="ECO:0007669"/>
    <property type="project" value="UniProtKB-UniRule"/>
</dbReference>
<organism evidence="12 13">
    <name type="scientific">Candidatus Viridilinea mediisalina</name>
    <dbReference type="NCBI Taxonomy" id="2024553"/>
    <lineage>
        <taxon>Bacteria</taxon>
        <taxon>Bacillati</taxon>
        <taxon>Chloroflexota</taxon>
        <taxon>Chloroflexia</taxon>
        <taxon>Chloroflexales</taxon>
        <taxon>Chloroflexineae</taxon>
        <taxon>Oscillochloridaceae</taxon>
        <taxon>Candidatus Viridilinea</taxon>
    </lineage>
</organism>
<dbReference type="OrthoDB" id="9800332at2"/>
<dbReference type="InterPro" id="IPR023000">
    <property type="entry name" value="Shikimate_kinase_CS"/>
</dbReference>
<feature type="binding site" evidence="11">
    <location>
        <position position="64"/>
    </location>
    <ligand>
        <name>substrate</name>
    </ligand>
</feature>
<feature type="binding site" evidence="11">
    <location>
        <position position="89"/>
    </location>
    <ligand>
        <name>substrate</name>
    </ligand>
</feature>
<reference evidence="13" key="1">
    <citation type="submission" date="2017-08" db="EMBL/GenBank/DDBJ databases">
        <authorList>
            <person name="Grouzdev D.S."/>
            <person name="Gaisin V.A."/>
            <person name="Rysina M.S."/>
            <person name="Gorlenko V.M."/>
        </authorList>
    </citation>
    <scope>NUCLEOTIDE SEQUENCE [LARGE SCALE GENOMIC DNA]</scope>
    <source>
        <strain evidence="13">Kir15-3F</strain>
    </source>
</reference>
<feature type="binding site" evidence="11">
    <location>
        <position position="147"/>
    </location>
    <ligand>
        <name>substrate</name>
    </ligand>
</feature>
<comment type="subunit">
    <text evidence="11">Monomer.</text>
</comment>
<dbReference type="InterPro" id="IPR031322">
    <property type="entry name" value="Shikimate/glucono_kinase"/>
</dbReference>
<dbReference type="Proteomes" id="UP000220527">
    <property type="component" value="Unassembled WGS sequence"/>
</dbReference>
<evidence type="ECO:0000256" key="7">
    <source>
        <dbReference type="ARBA" id="ARBA00022777"/>
    </source>
</evidence>
<evidence type="ECO:0000256" key="9">
    <source>
        <dbReference type="ARBA" id="ARBA00023141"/>
    </source>
</evidence>
<dbReference type="CDD" id="cd00464">
    <property type="entry name" value="SK"/>
    <property type="match status" value="1"/>
</dbReference>
<comment type="cofactor">
    <cofactor evidence="11">
        <name>Mg(2+)</name>
        <dbReference type="ChEBI" id="CHEBI:18420"/>
    </cofactor>
    <text evidence="11">Binds 1 Mg(2+) ion per subunit.</text>
</comment>
<evidence type="ECO:0000256" key="6">
    <source>
        <dbReference type="ARBA" id="ARBA00022741"/>
    </source>
</evidence>
<keyword evidence="11" id="KW-0460">Magnesium</keyword>
<dbReference type="GO" id="GO:0008652">
    <property type="term" value="P:amino acid biosynthetic process"/>
    <property type="evidence" value="ECO:0007669"/>
    <property type="project" value="UniProtKB-KW"/>
</dbReference>
<comment type="catalytic activity">
    <reaction evidence="10 11">
        <text>shikimate + ATP = 3-phosphoshikimate + ADP + H(+)</text>
        <dbReference type="Rhea" id="RHEA:13121"/>
        <dbReference type="ChEBI" id="CHEBI:15378"/>
        <dbReference type="ChEBI" id="CHEBI:30616"/>
        <dbReference type="ChEBI" id="CHEBI:36208"/>
        <dbReference type="ChEBI" id="CHEBI:145989"/>
        <dbReference type="ChEBI" id="CHEBI:456216"/>
        <dbReference type="EC" id="2.7.1.71"/>
    </reaction>
</comment>
<feature type="binding site" evidence="11">
    <location>
        <position position="16"/>
    </location>
    <ligand>
        <name>Mg(2+)</name>
        <dbReference type="ChEBI" id="CHEBI:18420"/>
    </ligand>
</feature>
<keyword evidence="7 11" id="KW-0418">Kinase</keyword>
<evidence type="ECO:0000256" key="2">
    <source>
        <dbReference type="ARBA" id="ARBA00006997"/>
    </source>
</evidence>
<evidence type="ECO:0000256" key="5">
    <source>
        <dbReference type="ARBA" id="ARBA00022679"/>
    </source>
</evidence>
<keyword evidence="11" id="KW-0479">Metal-binding</keyword>
<protein>
    <recommendedName>
        <fullName evidence="3 11">Shikimate kinase</fullName>
        <shortName evidence="11">SK</shortName>
        <ecNumber evidence="3 11">2.7.1.71</ecNumber>
    </recommendedName>
</protein>
<evidence type="ECO:0000256" key="4">
    <source>
        <dbReference type="ARBA" id="ARBA00022605"/>
    </source>
</evidence>
<sequence>MHTSLILIGMKSSGKTSIGQVLAQRMGVAFIDVDQRLEAHYLQATGTQHTFRQILAQHGADYFRALEQTVLRALATELQTKRAVLATGGGTVLNAENRAILATMGQVIYLDVAEAVLLPRIIAGGIPAFFPYPDDPERSLHELLATRRPIYLAMADRVIAYSNEAPEIVAEWIAKA</sequence>
<evidence type="ECO:0000313" key="12">
    <source>
        <dbReference type="EMBL" id="PDW04708.1"/>
    </source>
</evidence>
<dbReference type="GO" id="GO:0009073">
    <property type="term" value="P:aromatic amino acid family biosynthetic process"/>
    <property type="evidence" value="ECO:0007669"/>
    <property type="project" value="UniProtKB-KW"/>
</dbReference>
<dbReference type="UniPathway" id="UPA00053">
    <property type="reaction ID" value="UER00088"/>
</dbReference>
<dbReference type="GO" id="GO:0005524">
    <property type="term" value="F:ATP binding"/>
    <property type="evidence" value="ECO:0007669"/>
    <property type="project" value="UniProtKB-UniRule"/>
</dbReference>
<feature type="binding site" evidence="11">
    <location>
        <position position="34"/>
    </location>
    <ligand>
        <name>substrate</name>
    </ligand>
</feature>
<evidence type="ECO:0000256" key="10">
    <source>
        <dbReference type="ARBA" id="ARBA00048567"/>
    </source>
</evidence>
<comment type="caution">
    <text evidence="12">The sequence shown here is derived from an EMBL/GenBank/DDBJ whole genome shotgun (WGS) entry which is preliminary data.</text>
</comment>
<dbReference type="EC" id="2.7.1.71" evidence="3 11"/>
<dbReference type="PANTHER" id="PTHR21087">
    <property type="entry name" value="SHIKIMATE KINASE"/>
    <property type="match status" value="1"/>
</dbReference>
<dbReference type="RefSeq" id="WP_097642443.1">
    <property type="nucleotide sequence ID" value="NZ_NQWI01000005.1"/>
</dbReference>
<dbReference type="GO" id="GO:0004765">
    <property type="term" value="F:shikimate kinase activity"/>
    <property type="evidence" value="ECO:0007669"/>
    <property type="project" value="UniProtKB-UniRule"/>
</dbReference>
<comment type="similarity">
    <text evidence="2 11">Belongs to the shikimate kinase family.</text>
</comment>
<dbReference type="PANTHER" id="PTHR21087:SF16">
    <property type="entry name" value="SHIKIMATE KINASE 1, CHLOROPLASTIC"/>
    <property type="match status" value="1"/>
</dbReference>
<dbReference type="SUPFAM" id="SSF52540">
    <property type="entry name" value="P-loop containing nucleoside triphosphate hydrolases"/>
    <property type="match status" value="1"/>
</dbReference>
<keyword evidence="11" id="KW-0963">Cytoplasm</keyword>
<dbReference type="HAMAP" id="MF_00109">
    <property type="entry name" value="Shikimate_kinase"/>
    <property type="match status" value="1"/>
</dbReference>
<keyword evidence="5 11" id="KW-0808">Transferase</keyword>
<dbReference type="Gene3D" id="3.40.50.300">
    <property type="entry name" value="P-loop containing nucleotide triphosphate hydrolases"/>
    <property type="match status" value="1"/>
</dbReference>
<proteinExistence type="inferred from homology"/>
<evidence type="ECO:0000256" key="8">
    <source>
        <dbReference type="ARBA" id="ARBA00022840"/>
    </source>
</evidence>
<comment type="subcellular location">
    <subcellularLocation>
        <location evidence="11">Cytoplasm</location>
    </subcellularLocation>
</comment>
<dbReference type="Pfam" id="PF01202">
    <property type="entry name" value="SKI"/>
    <property type="match status" value="1"/>
</dbReference>
<evidence type="ECO:0000256" key="1">
    <source>
        <dbReference type="ARBA" id="ARBA00004842"/>
    </source>
</evidence>
<keyword evidence="4 11" id="KW-0028">Amino-acid biosynthesis</keyword>
<comment type="pathway">
    <text evidence="1 11">Metabolic intermediate biosynthesis; chorismate biosynthesis; chorismate from D-erythrose 4-phosphate and phosphoenolpyruvate: step 5/7.</text>
</comment>
<dbReference type="InterPro" id="IPR000623">
    <property type="entry name" value="Shikimate_kinase/TSH1"/>
</dbReference>